<gene>
    <name evidence="13" type="ORF">DM01DRAFT_1407422</name>
</gene>
<evidence type="ECO:0000256" key="10">
    <source>
        <dbReference type="ARBA" id="ARBA00023160"/>
    </source>
</evidence>
<dbReference type="AlphaFoldDB" id="A0A1X2GIR6"/>
<evidence type="ECO:0000256" key="11">
    <source>
        <dbReference type="ARBA" id="ARBA00047375"/>
    </source>
</evidence>
<dbReference type="GO" id="GO:0009922">
    <property type="term" value="F:fatty acid elongase activity"/>
    <property type="evidence" value="ECO:0007669"/>
    <property type="project" value="UniProtKB-EC"/>
</dbReference>
<dbReference type="GO" id="GO:0005789">
    <property type="term" value="C:endoplasmic reticulum membrane"/>
    <property type="evidence" value="ECO:0007669"/>
    <property type="project" value="TreeGrafter"/>
</dbReference>
<evidence type="ECO:0000256" key="12">
    <source>
        <dbReference type="RuleBase" id="RU361115"/>
    </source>
</evidence>
<accession>A0A1X2GIR6</accession>
<evidence type="ECO:0000256" key="8">
    <source>
        <dbReference type="ARBA" id="ARBA00023098"/>
    </source>
</evidence>
<dbReference type="InterPro" id="IPR002076">
    <property type="entry name" value="ELO_fam"/>
</dbReference>
<dbReference type="EMBL" id="MCGT01000013">
    <property type="protein sequence ID" value="ORX54596.1"/>
    <property type="molecule type" value="Genomic_DNA"/>
</dbReference>
<dbReference type="GO" id="GO:0030148">
    <property type="term" value="P:sphingolipid biosynthetic process"/>
    <property type="evidence" value="ECO:0007669"/>
    <property type="project" value="TreeGrafter"/>
</dbReference>
<feature type="transmembrane region" description="Helical" evidence="12">
    <location>
        <begin position="29"/>
        <end position="49"/>
    </location>
</feature>
<keyword evidence="7 12" id="KW-1133">Transmembrane helix</keyword>
<evidence type="ECO:0000256" key="9">
    <source>
        <dbReference type="ARBA" id="ARBA00023136"/>
    </source>
</evidence>
<comment type="catalytic activity">
    <reaction evidence="12">
        <text>an acyl-CoA + malonyl-CoA + H(+) = a 3-oxoacyl-CoA + CO2 + CoA</text>
        <dbReference type="Rhea" id="RHEA:50252"/>
        <dbReference type="ChEBI" id="CHEBI:15378"/>
        <dbReference type="ChEBI" id="CHEBI:16526"/>
        <dbReference type="ChEBI" id="CHEBI:57287"/>
        <dbReference type="ChEBI" id="CHEBI:57384"/>
        <dbReference type="ChEBI" id="CHEBI:58342"/>
        <dbReference type="ChEBI" id="CHEBI:90726"/>
    </reaction>
    <physiologicalReaction direction="left-to-right" evidence="12">
        <dbReference type="Rhea" id="RHEA:50253"/>
    </physiologicalReaction>
</comment>
<dbReference type="GO" id="GO:0034625">
    <property type="term" value="P:fatty acid elongation, monounsaturated fatty acid"/>
    <property type="evidence" value="ECO:0007669"/>
    <property type="project" value="TreeGrafter"/>
</dbReference>
<evidence type="ECO:0000313" key="14">
    <source>
        <dbReference type="Proteomes" id="UP000242146"/>
    </source>
</evidence>
<feature type="transmembrane region" description="Helical" evidence="12">
    <location>
        <begin position="61"/>
        <end position="85"/>
    </location>
</feature>
<comment type="catalytic activity">
    <reaction evidence="11">
        <text>a very-long-chain acyl-CoA + malonyl-CoA + H(+) = a very-long-chain 3-oxoacyl-CoA + CO2 + CoA</text>
        <dbReference type="Rhea" id="RHEA:32727"/>
        <dbReference type="ChEBI" id="CHEBI:15378"/>
        <dbReference type="ChEBI" id="CHEBI:16526"/>
        <dbReference type="ChEBI" id="CHEBI:57287"/>
        <dbReference type="ChEBI" id="CHEBI:57384"/>
        <dbReference type="ChEBI" id="CHEBI:90725"/>
        <dbReference type="ChEBI" id="CHEBI:90736"/>
        <dbReference type="EC" id="2.3.1.199"/>
    </reaction>
</comment>
<evidence type="ECO:0000256" key="7">
    <source>
        <dbReference type="ARBA" id="ARBA00022989"/>
    </source>
</evidence>
<comment type="similarity">
    <text evidence="2 12">Belongs to the ELO family.</text>
</comment>
<keyword evidence="14" id="KW-1185">Reference proteome</keyword>
<feature type="transmembrane region" description="Helical" evidence="12">
    <location>
        <begin position="225"/>
        <end position="242"/>
    </location>
</feature>
<dbReference type="Proteomes" id="UP000242146">
    <property type="component" value="Unassembled WGS sequence"/>
</dbReference>
<organism evidence="13 14">
    <name type="scientific">Hesseltinella vesiculosa</name>
    <dbReference type="NCBI Taxonomy" id="101127"/>
    <lineage>
        <taxon>Eukaryota</taxon>
        <taxon>Fungi</taxon>
        <taxon>Fungi incertae sedis</taxon>
        <taxon>Mucoromycota</taxon>
        <taxon>Mucoromycotina</taxon>
        <taxon>Mucoromycetes</taxon>
        <taxon>Mucorales</taxon>
        <taxon>Cunninghamellaceae</taxon>
        <taxon>Hesseltinella</taxon>
    </lineage>
</organism>
<dbReference type="OrthoDB" id="434092at2759"/>
<feature type="transmembrane region" description="Helical" evidence="12">
    <location>
        <begin position="159"/>
        <end position="181"/>
    </location>
</feature>
<comment type="subcellular location">
    <subcellularLocation>
        <location evidence="1">Membrane</location>
        <topology evidence="1">Multi-pass membrane protein</topology>
    </subcellularLocation>
</comment>
<protein>
    <recommendedName>
        <fullName evidence="12">Elongation of fatty acids protein</fullName>
        <ecNumber evidence="12">2.3.1.-</ecNumber>
    </recommendedName>
</protein>
<proteinExistence type="inferred from homology"/>
<evidence type="ECO:0000313" key="13">
    <source>
        <dbReference type="EMBL" id="ORX54596.1"/>
    </source>
</evidence>
<keyword evidence="4 12" id="KW-0808">Transferase</keyword>
<name>A0A1X2GIR6_9FUNG</name>
<keyword evidence="9 12" id="KW-0472">Membrane</keyword>
<feature type="transmembrane region" description="Helical" evidence="12">
    <location>
        <begin position="105"/>
        <end position="129"/>
    </location>
</feature>
<evidence type="ECO:0000256" key="4">
    <source>
        <dbReference type="ARBA" id="ARBA00022679"/>
    </source>
</evidence>
<comment type="caution">
    <text evidence="13">The sequence shown here is derived from an EMBL/GenBank/DDBJ whole genome shotgun (WGS) entry which is preliminary data.</text>
</comment>
<dbReference type="STRING" id="101127.A0A1X2GIR6"/>
<sequence>MSWDWYQLLPTRADEFKWIYGRTPLSNMWVLYGSWLLYFGGVIYVRWIMAERRRIDRGHPFIVIYNGSMLLTHFCVWTTGAWTMYHHLDISFFDYHCHPYQLRGRFFYGIFACYLLRYCTFLDTLVLVLRKKPIQFLHWYQHMFAPLILWSWLDDQSIFGGAAIIIMSLVLVARYAYYFCLSLSCGPHVQTTLKVLVIMTESVQTAAGLFLTAYQRVHCPQSSSVLLSACINITIASIAITYDQKPTAPVTRLRRKSMAQLD</sequence>
<keyword evidence="8 12" id="KW-0443">Lipid metabolism</keyword>
<evidence type="ECO:0000256" key="1">
    <source>
        <dbReference type="ARBA" id="ARBA00004141"/>
    </source>
</evidence>
<keyword evidence="6 12" id="KW-0276">Fatty acid metabolism</keyword>
<dbReference type="Pfam" id="PF01151">
    <property type="entry name" value="ELO"/>
    <property type="match status" value="1"/>
</dbReference>
<dbReference type="EC" id="2.3.1.-" evidence="12"/>
<evidence type="ECO:0000256" key="6">
    <source>
        <dbReference type="ARBA" id="ARBA00022832"/>
    </source>
</evidence>
<dbReference type="PANTHER" id="PTHR11157:SF134">
    <property type="entry name" value="ELONGATION OF FATTY ACIDS PROTEIN 1-RELATED"/>
    <property type="match status" value="1"/>
</dbReference>
<reference evidence="13 14" key="1">
    <citation type="submission" date="2016-07" db="EMBL/GenBank/DDBJ databases">
        <title>Pervasive Adenine N6-methylation of Active Genes in Fungi.</title>
        <authorList>
            <consortium name="DOE Joint Genome Institute"/>
            <person name="Mondo S.J."/>
            <person name="Dannebaum R.O."/>
            <person name="Kuo R.C."/>
            <person name="Labutti K."/>
            <person name="Haridas S."/>
            <person name="Kuo A."/>
            <person name="Salamov A."/>
            <person name="Ahrendt S.R."/>
            <person name="Lipzen A."/>
            <person name="Sullivan W."/>
            <person name="Andreopoulos W.B."/>
            <person name="Clum A."/>
            <person name="Lindquist E."/>
            <person name="Daum C."/>
            <person name="Ramamoorthy G.K."/>
            <person name="Gryganskyi A."/>
            <person name="Culley D."/>
            <person name="Magnuson J.K."/>
            <person name="James T.Y."/>
            <person name="O'Malley M.A."/>
            <person name="Stajich J.E."/>
            <person name="Spatafora J.W."/>
            <person name="Visel A."/>
            <person name="Grigoriev I.V."/>
        </authorList>
    </citation>
    <scope>NUCLEOTIDE SEQUENCE [LARGE SCALE GENOMIC DNA]</scope>
    <source>
        <strain evidence="13 14">NRRL 3301</strain>
    </source>
</reference>
<feature type="transmembrane region" description="Helical" evidence="12">
    <location>
        <begin position="136"/>
        <end position="153"/>
    </location>
</feature>
<dbReference type="GO" id="GO:0019367">
    <property type="term" value="P:fatty acid elongation, saturated fatty acid"/>
    <property type="evidence" value="ECO:0007669"/>
    <property type="project" value="TreeGrafter"/>
</dbReference>
<evidence type="ECO:0000256" key="2">
    <source>
        <dbReference type="ARBA" id="ARBA00007263"/>
    </source>
</evidence>
<feature type="transmembrane region" description="Helical" evidence="12">
    <location>
        <begin position="193"/>
        <end position="213"/>
    </location>
</feature>
<dbReference type="GO" id="GO:0034626">
    <property type="term" value="P:fatty acid elongation, polyunsaturated fatty acid"/>
    <property type="evidence" value="ECO:0007669"/>
    <property type="project" value="TreeGrafter"/>
</dbReference>
<evidence type="ECO:0000256" key="3">
    <source>
        <dbReference type="ARBA" id="ARBA00022516"/>
    </source>
</evidence>
<dbReference type="PANTHER" id="PTHR11157">
    <property type="entry name" value="FATTY ACID ACYL TRANSFERASE-RELATED"/>
    <property type="match status" value="1"/>
</dbReference>
<keyword evidence="10 12" id="KW-0275">Fatty acid biosynthesis</keyword>
<evidence type="ECO:0000256" key="5">
    <source>
        <dbReference type="ARBA" id="ARBA00022692"/>
    </source>
</evidence>
<keyword evidence="5 12" id="KW-0812">Transmembrane</keyword>
<keyword evidence="3 12" id="KW-0444">Lipid biosynthesis</keyword>
<dbReference type="GO" id="GO:0042761">
    <property type="term" value="P:very long-chain fatty acid biosynthetic process"/>
    <property type="evidence" value="ECO:0007669"/>
    <property type="project" value="TreeGrafter"/>
</dbReference>